<dbReference type="OrthoDB" id="3219396at2759"/>
<organism evidence="1 2">
    <name type="scientific">Setomelanomma holmii</name>
    <dbReference type="NCBI Taxonomy" id="210430"/>
    <lineage>
        <taxon>Eukaryota</taxon>
        <taxon>Fungi</taxon>
        <taxon>Dikarya</taxon>
        <taxon>Ascomycota</taxon>
        <taxon>Pezizomycotina</taxon>
        <taxon>Dothideomycetes</taxon>
        <taxon>Pleosporomycetidae</taxon>
        <taxon>Pleosporales</taxon>
        <taxon>Pleosporineae</taxon>
        <taxon>Phaeosphaeriaceae</taxon>
        <taxon>Setomelanomma</taxon>
    </lineage>
</organism>
<sequence length="119" mass="14124">MEVYYMNNYNTTVERAKIDSNPHPLWAPHEMCRDAEIALYVYFPPHELKTWMIGGVPWKLKGERGGNQQRLQEAYRKAIGPFRVKEPVYDPIEMDWHADGDAIMSEEDSTWTEWCDLWM</sequence>
<dbReference type="EMBL" id="ML978186">
    <property type="protein sequence ID" value="KAF2030884.1"/>
    <property type="molecule type" value="Genomic_DNA"/>
</dbReference>
<protein>
    <submittedName>
        <fullName evidence="1">Uncharacterized protein</fullName>
    </submittedName>
</protein>
<evidence type="ECO:0000313" key="2">
    <source>
        <dbReference type="Proteomes" id="UP000799777"/>
    </source>
</evidence>
<dbReference type="AlphaFoldDB" id="A0A9P4LPI4"/>
<keyword evidence="2" id="KW-1185">Reference proteome</keyword>
<name>A0A9P4LPI4_9PLEO</name>
<gene>
    <name evidence="1" type="ORF">EK21DRAFT_111551</name>
</gene>
<evidence type="ECO:0000313" key="1">
    <source>
        <dbReference type="EMBL" id="KAF2030884.1"/>
    </source>
</evidence>
<comment type="caution">
    <text evidence="1">The sequence shown here is derived from an EMBL/GenBank/DDBJ whole genome shotgun (WGS) entry which is preliminary data.</text>
</comment>
<accession>A0A9P4LPI4</accession>
<dbReference type="Proteomes" id="UP000799777">
    <property type="component" value="Unassembled WGS sequence"/>
</dbReference>
<proteinExistence type="predicted"/>
<reference evidence="1" key="1">
    <citation type="journal article" date="2020" name="Stud. Mycol.">
        <title>101 Dothideomycetes genomes: a test case for predicting lifestyles and emergence of pathogens.</title>
        <authorList>
            <person name="Haridas S."/>
            <person name="Albert R."/>
            <person name="Binder M."/>
            <person name="Bloem J."/>
            <person name="Labutti K."/>
            <person name="Salamov A."/>
            <person name="Andreopoulos B."/>
            <person name="Baker S."/>
            <person name="Barry K."/>
            <person name="Bills G."/>
            <person name="Bluhm B."/>
            <person name="Cannon C."/>
            <person name="Castanera R."/>
            <person name="Culley D."/>
            <person name="Daum C."/>
            <person name="Ezra D."/>
            <person name="Gonzalez J."/>
            <person name="Henrissat B."/>
            <person name="Kuo A."/>
            <person name="Liang C."/>
            <person name="Lipzen A."/>
            <person name="Lutzoni F."/>
            <person name="Magnuson J."/>
            <person name="Mondo S."/>
            <person name="Nolan M."/>
            <person name="Ohm R."/>
            <person name="Pangilinan J."/>
            <person name="Park H.-J."/>
            <person name="Ramirez L."/>
            <person name="Alfaro M."/>
            <person name="Sun H."/>
            <person name="Tritt A."/>
            <person name="Yoshinaga Y."/>
            <person name="Zwiers L.-H."/>
            <person name="Turgeon B."/>
            <person name="Goodwin S."/>
            <person name="Spatafora J."/>
            <person name="Crous P."/>
            <person name="Grigoriev I."/>
        </authorList>
    </citation>
    <scope>NUCLEOTIDE SEQUENCE</scope>
    <source>
        <strain evidence="1">CBS 110217</strain>
    </source>
</reference>